<sequence>MSTRQNNSAELGLANSGRASLRLFLCLIVVAVVNLSSFQVGYIMGTGSIEQRQLASGSGTASGQNTELFPEPEMLSPLIPTEEFEFDEDFSTPLTSLPTTEVEATVQPSTVTPVATTDEPTPTPTTVLPTPQPTPKPTPEPTPEPITDAPTPEPTTEPPTLPPTTVAPTPEPVTDAPTPPPTTSPTPVPLVTDQHGNVYPTDPNGKIDCAVHNMGHLVEAYVNKTECYPVSERRARVRMMLLEITRALEHHGIEYWLDSGTLLGAVRGGDIIPHDVDADIGLTQASMNELRHKNLSTLLPRYELFLRDSSLYRDGPYWYLPGRFVDKHTGLYTDVFEFLPSQQPANAMFSSTNGTIGALLMPSVNAIVHGTVEMLGPVQSGCWYTCKYCPDTWYFNIPREWVFPLQRCTIAGTSMWCPAQPDKYLTMLYDETYMN</sequence>
<protein>
    <recommendedName>
        <fullName evidence="3">LicD/FKTN/FKRP nucleotidyltransferase domain-containing protein</fullName>
    </recommendedName>
</protein>
<dbReference type="VEuPathDB" id="FungiDB:SDRG_16930"/>
<dbReference type="OMA" id="NMGHLVE"/>
<dbReference type="eggNOG" id="ENOG502SD1A">
    <property type="taxonomic scope" value="Eukaryota"/>
</dbReference>
<dbReference type="PRINTS" id="PR01217">
    <property type="entry name" value="PRICHEXTENSN"/>
</dbReference>
<dbReference type="OrthoDB" id="161703at2759"/>
<dbReference type="Proteomes" id="UP000030762">
    <property type="component" value="Unassembled WGS sequence"/>
</dbReference>
<feature type="transmembrane region" description="Helical" evidence="2">
    <location>
        <begin position="21"/>
        <end position="44"/>
    </location>
</feature>
<evidence type="ECO:0000313" key="5">
    <source>
        <dbReference type="Proteomes" id="UP000030762"/>
    </source>
</evidence>
<feature type="compositionally biased region" description="Pro residues" evidence="1">
    <location>
        <begin position="151"/>
        <end position="162"/>
    </location>
</feature>
<dbReference type="RefSeq" id="XP_008621378.1">
    <property type="nucleotide sequence ID" value="XM_008623156.1"/>
</dbReference>
<evidence type="ECO:0000256" key="1">
    <source>
        <dbReference type="SAM" id="MobiDB-lite"/>
    </source>
</evidence>
<dbReference type="GeneID" id="19957657"/>
<dbReference type="Pfam" id="PF04991">
    <property type="entry name" value="LicD"/>
    <property type="match status" value="1"/>
</dbReference>
<evidence type="ECO:0000313" key="4">
    <source>
        <dbReference type="EMBL" id="EQC25179.1"/>
    </source>
</evidence>
<evidence type="ECO:0000259" key="3">
    <source>
        <dbReference type="Pfam" id="PF04991"/>
    </source>
</evidence>
<feature type="region of interest" description="Disordered" evidence="1">
    <location>
        <begin position="91"/>
        <end position="194"/>
    </location>
</feature>
<dbReference type="InterPro" id="IPR052942">
    <property type="entry name" value="LPS_cholinephosphotransferase"/>
</dbReference>
<dbReference type="PANTHER" id="PTHR43404">
    <property type="entry name" value="LIPOPOLYSACCHARIDE CHOLINEPHOSPHOTRANSFERASE LICD"/>
    <property type="match status" value="1"/>
</dbReference>
<evidence type="ECO:0000256" key="2">
    <source>
        <dbReference type="SAM" id="Phobius"/>
    </source>
</evidence>
<name>T0PIH7_SAPDV</name>
<feature type="compositionally biased region" description="Pro residues" evidence="1">
    <location>
        <begin position="130"/>
        <end position="144"/>
    </location>
</feature>
<reference evidence="4 5" key="1">
    <citation type="submission" date="2012-04" db="EMBL/GenBank/DDBJ databases">
        <title>The Genome Sequence of Saprolegnia declina VS20.</title>
        <authorList>
            <consortium name="The Broad Institute Genome Sequencing Platform"/>
            <person name="Russ C."/>
            <person name="Nusbaum C."/>
            <person name="Tyler B."/>
            <person name="van West P."/>
            <person name="Dieguez-Uribeondo J."/>
            <person name="de Bruijn I."/>
            <person name="Tripathy S."/>
            <person name="Jiang R."/>
            <person name="Young S.K."/>
            <person name="Zeng Q."/>
            <person name="Gargeya S."/>
            <person name="Fitzgerald M."/>
            <person name="Haas B."/>
            <person name="Abouelleil A."/>
            <person name="Alvarado L."/>
            <person name="Arachchi H.M."/>
            <person name="Berlin A."/>
            <person name="Chapman S.B."/>
            <person name="Goldberg J."/>
            <person name="Griggs A."/>
            <person name="Gujja S."/>
            <person name="Hansen M."/>
            <person name="Howarth C."/>
            <person name="Imamovic A."/>
            <person name="Larimer J."/>
            <person name="McCowen C."/>
            <person name="Montmayeur A."/>
            <person name="Murphy C."/>
            <person name="Neiman D."/>
            <person name="Pearson M."/>
            <person name="Priest M."/>
            <person name="Roberts A."/>
            <person name="Saif S."/>
            <person name="Shea T."/>
            <person name="Sisk P."/>
            <person name="Sykes S."/>
            <person name="Wortman J."/>
            <person name="Nusbaum C."/>
            <person name="Birren B."/>
        </authorList>
    </citation>
    <scope>NUCLEOTIDE SEQUENCE [LARGE SCALE GENOMIC DNA]</scope>
    <source>
        <strain evidence="4 5">VS20</strain>
    </source>
</reference>
<accession>T0PIH7</accession>
<feature type="compositionally biased region" description="Pro residues" evidence="1">
    <location>
        <begin position="177"/>
        <end position="188"/>
    </location>
</feature>
<dbReference type="PANTHER" id="PTHR43404:SF1">
    <property type="entry name" value="MNN4P"/>
    <property type="match status" value="1"/>
</dbReference>
<organism evidence="4 5">
    <name type="scientific">Saprolegnia diclina (strain VS20)</name>
    <dbReference type="NCBI Taxonomy" id="1156394"/>
    <lineage>
        <taxon>Eukaryota</taxon>
        <taxon>Sar</taxon>
        <taxon>Stramenopiles</taxon>
        <taxon>Oomycota</taxon>
        <taxon>Saprolegniomycetes</taxon>
        <taxon>Saprolegniales</taxon>
        <taxon>Saprolegniaceae</taxon>
        <taxon>Saprolegnia</taxon>
    </lineage>
</organism>
<dbReference type="AlphaFoldDB" id="T0PIH7"/>
<dbReference type="STRING" id="1156394.T0PIH7"/>
<dbReference type="GO" id="GO:0009100">
    <property type="term" value="P:glycoprotein metabolic process"/>
    <property type="evidence" value="ECO:0007669"/>
    <property type="project" value="UniProtKB-ARBA"/>
</dbReference>
<keyword evidence="2" id="KW-1133">Transmembrane helix</keyword>
<proteinExistence type="predicted"/>
<keyword evidence="2" id="KW-0472">Membrane</keyword>
<dbReference type="EMBL" id="JH767295">
    <property type="protein sequence ID" value="EQC25179.1"/>
    <property type="molecule type" value="Genomic_DNA"/>
</dbReference>
<keyword evidence="2" id="KW-0812">Transmembrane</keyword>
<keyword evidence="5" id="KW-1185">Reference proteome</keyword>
<dbReference type="InParanoid" id="T0PIH7"/>
<feature type="compositionally biased region" description="Low complexity" evidence="1">
    <location>
        <begin position="110"/>
        <end position="129"/>
    </location>
</feature>
<dbReference type="InterPro" id="IPR007074">
    <property type="entry name" value="LicD/FKTN/FKRP_NTP_transf"/>
</dbReference>
<gene>
    <name evidence="4" type="ORF">SDRG_16930</name>
</gene>
<feature type="compositionally biased region" description="Low complexity" evidence="1">
    <location>
        <begin position="163"/>
        <end position="176"/>
    </location>
</feature>
<feature type="domain" description="LicD/FKTN/FKRP nucleotidyltransferase" evidence="3">
    <location>
        <begin position="250"/>
        <end position="297"/>
    </location>
</feature>